<reference evidence="2 3" key="1">
    <citation type="submission" date="2017-11" db="EMBL/GenBank/DDBJ databases">
        <title>De-novo sequencing of pomegranate (Punica granatum L.) genome.</title>
        <authorList>
            <person name="Akparov Z."/>
            <person name="Amiraslanov A."/>
            <person name="Hajiyeva S."/>
            <person name="Abbasov M."/>
            <person name="Kaur K."/>
            <person name="Hamwieh A."/>
            <person name="Solovyev V."/>
            <person name="Salamov A."/>
            <person name="Braich B."/>
            <person name="Kosarev P."/>
            <person name="Mahmoud A."/>
            <person name="Hajiyev E."/>
            <person name="Babayeva S."/>
            <person name="Izzatullayeva V."/>
            <person name="Mammadov A."/>
            <person name="Mammadov A."/>
            <person name="Sharifova S."/>
            <person name="Ojaghi J."/>
            <person name="Eynullazada K."/>
            <person name="Bayramov B."/>
            <person name="Abdulazimova A."/>
            <person name="Shahmuradov I."/>
        </authorList>
    </citation>
    <scope>NUCLEOTIDE SEQUENCE [LARGE SCALE GENOMIC DNA]</scope>
    <source>
        <strain evidence="3">cv. AG2017</strain>
        <tissue evidence="2">Leaf</tissue>
    </source>
</reference>
<evidence type="ECO:0000256" key="1">
    <source>
        <dbReference type="SAM" id="MobiDB-lite"/>
    </source>
</evidence>
<dbReference type="AlphaFoldDB" id="A0A2I0KU18"/>
<feature type="region of interest" description="Disordered" evidence="1">
    <location>
        <begin position="1"/>
        <end position="20"/>
    </location>
</feature>
<feature type="region of interest" description="Disordered" evidence="1">
    <location>
        <begin position="53"/>
        <end position="120"/>
    </location>
</feature>
<gene>
    <name evidence="2" type="ORF">CRG98_007826</name>
</gene>
<feature type="compositionally biased region" description="Basic and acidic residues" evidence="1">
    <location>
        <begin position="104"/>
        <end position="120"/>
    </location>
</feature>
<name>A0A2I0KU18_PUNGR</name>
<comment type="caution">
    <text evidence="2">The sequence shown here is derived from an EMBL/GenBank/DDBJ whole genome shotgun (WGS) entry which is preliminary data.</text>
</comment>
<feature type="compositionally biased region" description="Basic and acidic residues" evidence="1">
    <location>
        <begin position="53"/>
        <end position="64"/>
    </location>
</feature>
<accession>A0A2I0KU18</accession>
<sequence length="163" mass="19289">MSFAGKGTESTTGDESHAGQQDVAFTLKAMQRQFKRLKVVFGDIRDRMDRQDERIDQMQRERTWRHVQLPNARRQNRQPPIPQDEEDEVESMGSVRRARGVSNEGRKHDRQDQGVRDRVDRNIGSIKIKIPQFQGRNDPDAYIEWERKWSLYLIAIITQKRRK</sequence>
<evidence type="ECO:0000313" key="2">
    <source>
        <dbReference type="EMBL" id="PKI71810.1"/>
    </source>
</evidence>
<proteinExistence type="predicted"/>
<organism evidence="2 3">
    <name type="scientific">Punica granatum</name>
    <name type="common">Pomegranate</name>
    <dbReference type="NCBI Taxonomy" id="22663"/>
    <lineage>
        <taxon>Eukaryota</taxon>
        <taxon>Viridiplantae</taxon>
        <taxon>Streptophyta</taxon>
        <taxon>Embryophyta</taxon>
        <taxon>Tracheophyta</taxon>
        <taxon>Spermatophyta</taxon>
        <taxon>Magnoliopsida</taxon>
        <taxon>eudicotyledons</taxon>
        <taxon>Gunneridae</taxon>
        <taxon>Pentapetalae</taxon>
        <taxon>rosids</taxon>
        <taxon>malvids</taxon>
        <taxon>Myrtales</taxon>
        <taxon>Lythraceae</taxon>
        <taxon>Punica</taxon>
    </lineage>
</organism>
<protein>
    <submittedName>
        <fullName evidence="2">Uncharacterized protein</fullName>
    </submittedName>
</protein>
<evidence type="ECO:0000313" key="3">
    <source>
        <dbReference type="Proteomes" id="UP000233551"/>
    </source>
</evidence>
<keyword evidence="3" id="KW-1185">Reference proteome</keyword>
<dbReference type="Proteomes" id="UP000233551">
    <property type="component" value="Unassembled WGS sequence"/>
</dbReference>
<dbReference type="EMBL" id="PGOL01000358">
    <property type="protein sequence ID" value="PKI71810.1"/>
    <property type="molecule type" value="Genomic_DNA"/>
</dbReference>